<dbReference type="GeneID" id="74568055"/>
<keyword evidence="1" id="KW-0812">Transmembrane</keyword>
<dbReference type="Proteomes" id="UP001055553">
    <property type="component" value="Chromosome"/>
</dbReference>
<dbReference type="EMBL" id="AP019769">
    <property type="protein sequence ID" value="BBL45279.1"/>
    <property type="molecule type" value="Genomic_DNA"/>
</dbReference>
<sequence>MKSQFSIIFTTIILVLFLVGIILITSIYSGYDLYNYESNNDFSYSQNILYEIFSNNCLGSPSYPIFYTTINKLIYFNNSFYNELPDCAVFPYPFRVYINNYSLGIINYYGNCDNNSYFISIDGQLSSINIQICENYYSDFYYFVYNFCINNENISNQSFVFLSETYVYNNKICTESYNDKYICNIIPCKFINNISFYGSTDVYLEKTGNGIKIV</sequence>
<dbReference type="KEGG" id="naer:MJ1_0104"/>
<evidence type="ECO:0000256" key="1">
    <source>
        <dbReference type="SAM" id="Phobius"/>
    </source>
</evidence>
<feature type="transmembrane region" description="Helical" evidence="1">
    <location>
        <begin position="7"/>
        <end position="31"/>
    </location>
</feature>
<gene>
    <name evidence="2" type="ORF">MJ1_0104</name>
</gene>
<protein>
    <submittedName>
        <fullName evidence="2">Uncharacterized protein</fullName>
    </submittedName>
</protein>
<keyword evidence="1" id="KW-0472">Membrane</keyword>
<dbReference type="RefSeq" id="WP_258393318.1">
    <property type="nucleotide sequence ID" value="NZ_AP019769.1"/>
</dbReference>
<keyword evidence="3" id="KW-1185">Reference proteome</keyword>
<dbReference type="AlphaFoldDB" id="A0A915WRI8"/>
<name>A0A915WRI8_9ARCH</name>
<organism evidence="2 3">
    <name type="scientific">Nanobdella aerobiophila</name>
    <dbReference type="NCBI Taxonomy" id="2586965"/>
    <lineage>
        <taxon>Archaea</taxon>
        <taxon>Nanobdellota</taxon>
        <taxon>Nanobdellia</taxon>
        <taxon>Nanobdellales</taxon>
        <taxon>Nanobdellaceae</taxon>
        <taxon>Nanobdella</taxon>
    </lineage>
</organism>
<reference evidence="3" key="1">
    <citation type="journal article" date="2022" name="Int. J. Syst. Evol. Microbiol.">
        <title>Nanobdella aerobiophila gen. nov., sp. nov., a thermoacidophilic, obligate ectosymbiotic archaeon, and proposal of Nanobdellaceae fam. nov., Nanobdellales ord. nov. and Nanobdellia class. nov.</title>
        <authorList>
            <person name="Kato S."/>
            <person name="Ogasawara A."/>
            <person name="Itoh T."/>
            <person name="Sakai H.D."/>
            <person name="Shimizu M."/>
            <person name="Yuki M."/>
            <person name="Kaneko M."/>
            <person name="Takashina T."/>
            <person name="Ohkuma M."/>
        </authorList>
    </citation>
    <scope>NUCLEOTIDE SEQUENCE [LARGE SCALE GENOMIC DNA]</scope>
    <source>
        <strain evidence="3">MJ1</strain>
    </source>
</reference>
<evidence type="ECO:0000313" key="2">
    <source>
        <dbReference type="EMBL" id="BBL45279.1"/>
    </source>
</evidence>
<accession>A0A915WRI8</accession>
<evidence type="ECO:0000313" key="3">
    <source>
        <dbReference type="Proteomes" id="UP001055553"/>
    </source>
</evidence>
<keyword evidence="1" id="KW-1133">Transmembrane helix</keyword>
<proteinExistence type="predicted"/>